<feature type="compositionally biased region" description="Acidic residues" evidence="1">
    <location>
        <begin position="1226"/>
        <end position="1244"/>
    </location>
</feature>
<dbReference type="Proteomes" id="UP001219525">
    <property type="component" value="Unassembled WGS sequence"/>
</dbReference>
<dbReference type="EMBL" id="JARJCW010000012">
    <property type="protein sequence ID" value="KAJ7218497.1"/>
    <property type="molecule type" value="Genomic_DNA"/>
</dbReference>
<feature type="compositionally biased region" description="Acidic residues" evidence="1">
    <location>
        <begin position="1251"/>
        <end position="1262"/>
    </location>
</feature>
<gene>
    <name evidence="2" type="ORF">GGX14DRAFT_560838</name>
</gene>
<evidence type="ECO:0000313" key="2">
    <source>
        <dbReference type="EMBL" id="KAJ7218497.1"/>
    </source>
</evidence>
<evidence type="ECO:0000313" key="3">
    <source>
        <dbReference type="Proteomes" id="UP001219525"/>
    </source>
</evidence>
<sequence>MPPKGSGKKYPDDFWYKADKILCRVCFPDGQAGAEHWILEGNRLGHLKSRSHKKALGEQGEQRALAEQLAAERRAATDAPAVPLNPVQIHHSVSADPLAESSKAATEMVQFSFSLDEASAADFGFEEETQSDGHAVLREKLDGFGTWDVGETARRLGFEDAESIPRAGDEEDDEILADILRIADILDHDTTGIKSATGDTSLPTRDGDWAPYPFKLWFLLDFIDNLPRLRLSSALLRMVIFVLKQYRCQDPVPSYDTFRKFQKELRGQCGVATIPCRSPLGNVFFMNDVKQLIANDYANLTTRKLLRFYPEITEDGAVREWFHASKLRREMELDWLSPMYDAGRCVHFYVNEVARLKTGAYIIPIRWVIFRGKVHADFLDVEIDVEGNATVKSEPNRGLVAAKDLADDFLTLQDKGLLPHWTAATVEAGYPAQMPNPKHDVSGNRSKSWNKHFNAYLTHRNLPRQLLQQEFHVHFISTSQNASVAEQYREFKATVESTHAEPIEVQNPEEVICVSIYVNAGPSDNPMASEISAHIGGKGNHPCRKCKIGGTQEEKASSDGFEAFFATGSPRTKDGVRAELQHQIQLACAGVATPIKETQTNTGVKDPYTQYWIDDILSRYKMLSKSDPQRDGADIECELLTWVNEHQAIIENPFYSTTSFDPTKDTPVEILHTMLLGITKYIWHVTHSKFSAELKKTYVPRLQATNTNGLSIPAIRAGYILKYAGSLVGRQLKILVQTSPFHVGDLVDDQNKFVAWRASGELAALLWMPEIKNMEQHCADLRVAVANVLDVFAALDPSKIIAKMKYHLLCHLDVDVERMGPLVGFATENYESFNAVFRHCSILSNHLSPSRDIGQQLAKQERFKHIITGGAWVLNGELFRASPSVRAFLSQHTVLQKLIGWSPTGDIAAGSVTLASKKGAKIRETFELASTLAARTTQLEDYGPRSMWMNGARVVSQALHDCDVGAHVFAQPVARKDGTVPPIAGGKATPSRRPYPPPICGSIAQIIAADNTALVIIKELRLLPARDEWYGMPVLVPTEAPGEDSRYIIVPANNILFDFNVQHDCRSAKCAATGQRAVIQERVASGRTEAILVHQPLERYIINLSSFHNAHLVREILPRDLWAPVPLYLDRKQHHDNLADRIRVKRASKRKRAEEDNEGRELGSDSEDRPPPTKKAKASKPRKRAPPVARRPLAHQASFVTPDTTSLVRNRTARKITKTAKQLALEEAEETDADDGDSETEPETDASGREFDEDDYNGDSEG</sequence>
<dbReference type="PANTHER" id="PTHR31912">
    <property type="entry name" value="IP13529P"/>
    <property type="match status" value="1"/>
</dbReference>
<protein>
    <submittedName>
        <fullName evidence="2">Uncharacterized protein</fullName>
    </submittedName>
</protein>
<proteinExistence type="predicted"/>
<dbReference type="PANTHER" id="PTHR31912:SF34">
    <property type="entry name" value="NOTOCHORD-RELATED PROTEIN"/>
    <property type="match status" value="1"/>
</dbReference>
<reference evidence="2" key="1">
    <citation type="submission" date="2023-03" db="EMBL/GenBank/DDBJ databases">
        <title>Massive genome expansion in bonnet fungi (Mycena s.s.) driven by repeated elements and novel gene families across ecological guilds.</title>
        <authorList>
            <consortium name="Lawrence Berkeley National Laboratory"/>
            <person name="Harder C.B."/>
            <person name="Miyauchi S."/>
            <person name="Viragh M."/>
            <person name="Kuo A."/>
            <person name="Thoen E."/>
            <person name="Andreopoulos B."/>
            <person name="Lu D."/>
            <person name="Skrede I."/>
            <person name="Drula E."/>
            <person name="Henrissat B."/>
            <person name="Morin E."/>
            <person name="Kohler A."/>
            <person name="Barry K."/>
            <person name="LaButti K."/>
            <person name="Morin E."/>
            <person name="Salamov A."/>
            <person name="Lipzen A."/>
            <person name="Mereny Z."/>
            <person name="Hegedus B."/>
            <person name="Baldrian P."/>
            <person name="Stursova M."/>
            <person name="Weitz H."/>
            <person name="Taylor A."/>
            <person name="Grigoriev I.V."/>
            <person name="Nagy L.G."/>
            <person name="Martin F."/>
            <person name="Kauserud H."/>
        </authorList>
    </citation>
    <scope>NUCLEOTIDE SEQUENCE</scope>
    <source>
        <strain evidence="2">9144</strain>
    </source>
</reference>
<feature type="compositionally biased region" description="Basic and acidic residues" evidence="1">
    <location>
        <begin position="1159"/>
        <end position="1171"/>
    </location>
</feature>
<feature type="region of interest" description="Disordered" evidence="1">
    <location>
        <begin position="1140"/>
        <end position="1262"/>
    </location>
</feature>
<name>A0AAD6VPS0_9AGAR</name>
<dbReference type="AlphaFoldDB" id="A0AAD6VPS0"/>
<accession>A0AAD6VPS0</accession>
<keyword evidence="3" id="KW-1185">Reference proteome</keyword>
<organism evidence="2 3">
    <name type="scientific">Mycena pura</name>
    <dbReference type="NCBI Taxonomy" id="153505"/>
    <lineage>
        <taxon>Eukaryota</taxon>
        <taxon>Fungi</taxon>
        <taxon>Dikarya</taxon>
        <taxon>Basidiomycota</taxon>
        <taxon>Agaricomycotina</taxon>
        <taxon>Agaricomycetes</taxon>
        <taxon>Agaricomycetidae</taxon>
        <taxon>Agaricales</taxon>
        <taxon>Marasmiineae</taxon>
        <taxon>Mycenaceae</taxon>
        <taxon>Mycena</taxon>
    </lineage>
</organism>
<comment type="caution">
    <text evidence="2">The sequence shown here is derived from an EMBL/GenBank/DDBJ whole genome shotgun (WGS) entry which is preliminary data.</text>
</comment>
<feature type="compositionally biased region" description="Basic residues" evidence="1">
    <location>
        <begin position="1172"/>
        <end position="1185"/>
    </location>
</feature>
<evidence type="ECO:0000256" key="1">
    <source>
        <dbReference type="SAM" id="MobiDB-lite"/>
    </source>
</evidence>
<feature type="compositionally biased region" description="Polar residues" evidence="1">
    <location>
        <begin position="1198"/>
        <end position="1209"/>
    </location>
</feature>